<comment type="subcellular location">
    <subcellularLocation>
        <location evidence="1">Cell membrane</location>
        <topology evidence="1">Multi-pass membrane protein</topology>
    </subcellularLocation>
    <subcellularLocation>
        <location evidence="6">Membrane</location>
        <topology evidence="6">Multi-pass membrane protein</topology>
    </subcellularLocation>
</comment>
<reference evidence="9 10" key="1">
    <citation type="submission" date="2018-09" db="EMBL/GenBank/DDBJ databases">
        <title>Evolutionary history of phycoerythrin pigmentation in the water bloom-forming cyanobacterium Microcystis aeruginosa.</title>
        <authorList>
            <person name="Tanabe Y."/>
            <person name="Tanabe Y."/>
            <person name="Yamaguchi H."/>
        </authorList>
    </citation>
    <scope>NUCLEOTIDE SEQUENCE [LARGE SCALE GENOMIC DNA]</scope>
    <source>
        <strain evidence="9 10">NIES-2521</strain>
    </source>
</reference>
<dbReference type="GO" id="GO:0005886">
    <property type="term" value="C:plasma membrane"/>
    <property type="evidence" value="ECO:0007669"/>
    <property type="project" value="UniProtKB-SubCell"/>
</dbReference>
<dbReference type="EMBL" id="BHVQ01000043">
    <property type="protein sequence ID" value="GCA81082.1"/>
    <property type="molecule type" value="Genomic_DNA"/>
</dbReference>
<keyword evidence="4 7" id="KW-1133">Transmembrane helix</keyword>
<comment type="similarity">
    <text evidence="6">Belongs to the exbB/tolQ family.</text>
</comment>
<organism evidence="9 10">
    <name type="scientific">Microcystis aeruginosa NIES-2521</name>
    <dbReference type="NCBI Taxonomy" id="2303983"/>
    <lineage>
        <taxon>Bacteria</taxon>
        <taxon>Bacillati</taxon>
        <taxon>Cyanobacteriota</taxon>
        <taxon>Cyanophyceae</taxon>
        <taxon>Oscillatoriophycideae</taxon>
        <taxon>Chroococcales</taxon>
        <taxon>Microcystaceae</taxon>
        <taxon>Microcystis</taxon>
    </lineage>
</organism>
<protein>
    <recommendedName>
        <fullName evidence="8">MotA/TolQ/ExbB proton channel domain-containing protein</fullName>
    </recommendedName>
</protein>
<keyword evidence="2" id="KW-1003">Cell membrane</keyword>
<feature type="transmembrane region" description="Helical" evidence="7">
    <location>
        <begin position="77"/>
        <end position="95"/>
    </location>
</feature>
<evidence type="ECO:0000256" key="2">
    <source>
        <dbReference type="ARBA" id="ARBA00022475"/>
    </source>
</evidence>
<feature type="transmembrane region" description="Helical" evidence="7">
    <location>
        <begin position="229"/>
        <end position="251"/>
    </location>
</feature>
<accession>A0A5A5S6N5</accession>
<dbReference type="Pfam" id="PF01618">
    <property type="entry name" value="MotA_ExbB"/>
    <property type="match status" value="1"/>
</dbReference>
<comment type="caution">
    <text evidence="9">The sequence shown here is derived from an EMBL/GenBank/DDBJ whole genome shotgun (WGS) entry which is preliminary data.</text>
</comment>
<name>A0A5A5S6N5_MICAE</name>
<evidence type="ECO:0000259" key="8">
    <source>
        <dbReference type="Pfam" id="PF01618"/>
    </source>
</evidence>
<dbReference type="Proteomes" id="UP000324689">
    <property type="component" value="Unassembled WGS sequence"/>
</dbReference>
<evidence type="ECO:0000256" key="5">
    <source>
        <dbReference type="ARBA" id="ARBA00023136"/>
    </source>
</evidence>
<evidence type="ECO:0000256" key="3">
    <source>
        <dbReference type="ARBA" id="ARBA00022692"/>
    </source>
</evidence>
<keyword evidence="6" id="KW-0813">Transport</keyword>
<evidence type="ECO:0000313" key="10">
    <source>
        <dbReference type="Proteomes" id="UP000324689"/>
    </source>
</evidence>
<dbReference type="GO" id="GO:0015031">
    <property type="term" value="P:protein transport"/>
    <property type="evidence" value="ECO:0007669"/>
    <property type="project" value="UniProtKB-KW"/>
</dbReference>
<feature type="domain" description="MotA/TolQ/ExbB proton channel" evidence="8">
    <location>
        <begin position="170"/>
        <end position="250"/>
    </location>
</feature>
<keyword evidence="3 7" id="KW-0812">Transmembrane</keyword>
<keyword evidence="5 7" id="KW-0472">Membrane</keyword>
<evidence type="ECO:0000256" key="6">
    <source>
        <dbReference type="RuleBase" id="RU004057"/>
    </source>
</evidence>
<proteinExistence type="inferred from homology"/>
<dbReference type="AlphaFoldDB" id="A0A5A5S6N5"/>
<gene>
    <name evidence="9" type="ORF">MiTs_03093</name>
</gene>
<evidence type="ECO:0000256" key="4">
    <source>
        <dbReference type="ARBA" id="ARBA00022989"/>
    </source>
</evidence>
<evidence type="ECO:0000256" key="7">
    <source>
        <dbReference type="SAM" id="Phobius"/>
    </source>
</evidence>
<sequence>MTVKDKPDENLSTCSISVMKAKFVLNSLKSDRRELDVNLLLVSGIGLGITLAIYALLFPVKNTFIGILLYERGFTQILTIAFAGIVAALTLLKFFKLQKEARTLGEELIPSNISFDNPTSNQVINLQQNLAKEKGLLARRCSRVIAVYITSGNRQIANEFSLEDSAFYHSASESSYTIPKILVWAIPLLGFIGTVFGISASVGGFTGFLENASDIDQIKEGIGTVTQGLAIAFDTTLLALFMSVLVMLPLVMVERLESRLLLAIDIYINDKVLPRLEDTSKGSETISGEIVEQAVIKAVQQNFPAPETLIEPAKHYAEQAAAALAKGFTQEVNGIREAITQTVREIQTVRETTTKERQEFLTFLGEQIKIQRGLINEIKITVKAIHQNHLAVADGFKEQALVVGYKLEAAAQALEQRISSLEKYAAQISEIDSLQRSLDDNLRNLKEKAVLESVLAEIQTSLEHLRPTLDQLNKPRRILLLEQEDERT</sequence>
<feature type="transmembrane region" description="Helical" evidence="7">
    <location>
        <begin position="181"/>
        <end position="209"/>
    </location>
</feature>
<dbReference type="InterPro" id="IPR002898">
    <property type="entry name" value="MotA_ExbB_proton_chnl"/>
</dbReference>
<evidence type="ECO:0000256" key="1">
    <source>
        <dbReference type="ARBA" id="ARBA00004651"/>
    </source>
</evidence>
<feature type="transmembrane region" description="Helical" evidence="7">
    <location>
        <begin position="37"/>
        <end position="57"/>
    </location>
</feature>
<evidence type="ECO:0000313" key="9">
    <source>
        <dbReference type="EMBL" id="GCA81082.1"/>
    </source>
</evidence>
<keyword evidence="6" id="KW-0653">Protein transport</keyword>